<dbReference type="Pfam" id="PF02412">
    <property type="entry name" value="TSP_3"/>
    <property type="match status" value="15"/>
</dbReference>
<dbReference type="Proteomes" id="UP000238949">
    <property type="component" value="Unassembled WGS sequence"/>
</dbReference>
<dbReference type="SUPFAM" id="SSF103647">
    <property type="entry name" value="TSP type-3 repeat"/>
    <property type="match status" value="4"/>
</dbReference>
<feature type="region of interest" description="Disordered" evidence="3">
    <location>
        <begin position="698"/>
        <end position="723"/>
    </location>
</feature>
<keyword evidence="2" id="KW-0106">Calcium</keyword>
<dbReference type="SUPFAM" id="SSF50939">
    <property type="entry name" value="Sialidases"/>
    <property type="match status" value="1"/>
</dbReference>
<dbReference type="GO" id="GO:0005509">
    <property type="term" value="F:calcium ion binding"/>
    <property type="evidence" value="ECO:0007669"/>
    <property type="project" value="InterPro"/>
</dbReference>
<feature type="domain" description="FlgD/Vpr Ig-like" evidence="5">
    <location>
        <begin position="1011"/>
        <end position="1044"/>
    </location>
</feature>
<evidence type="ECO:0000313" key="6">
    <source>
        <dbReference type="EMBL" id="PRO72258.1"/>
    </source>
</evidence>
<protein>
    <recommendedName>
        <fullName evidence="5">FlgD/Vpr Ig-like domain-containing protein</fullName>
    </recommendedName>
</protein>
<organism evidence="6 7">
    <name type="scientific">Alteromonas alba</name>
    <dbReference type="NCBI Taxonomy" id="2079529"/>
    <lineage>
        <taxon>Bacteria</taxon>
        <taxon>Pseudomonadati</taxon>
        <taxon>Pseudomonadota</taxon>
        <taxon>Gammaproteobacteria</taxon>
        <taxon>Alteromonadales</taxon>
        <taxon>Alteromonadaceae</taxon>
        <taxon>Alteromonas/Salinimonas group</taxon>
        <taxon>Alteromonas</taxon>
    </lineage>
</organism>
<gene>
    <name evidence="6" type="ORF">C6Y40_17540</name>
</gene>
<feature type="signal peptide" evidence="4">
    <location>
        <begin position="1"/>
        <end position="20"/>
    </location>
</feature>
<accession>A0A2S9V751</accession>
<reference evidence="7" key="1">
    <citation type="journal article" date="2020" name="Int. J. Syst. Evol. Microbiol.">
        <title>Alteromonas alba sp. nov., a marine bacterium isolated from the seawater of the West Pacific Ocean.</title>
        <authorList>
            <person name="Sun C."/>
            <person name="Wu Y.-H."/>
            <person name="Xamxidin M."/>
            <person name="Cheng H."/>
            <person name="Xu X.-W."/>
        </authorList>
    </citation>
    <scope>NUCLEOTIDE SEQUENCE [LARGE SCALE GENOMIC DNA]</scope>
    <source>
        <strain evidence="7">190</strain>
    </source>
</reference>
<dbReference type="GO" id="GO:0007155">
    <property type="term" value="P:cell adhesion"/>
    <property type="evidence" value="ECO:0007669"/>
    <property type="project" value="InterPro"/>
</dbReference>
<keyword evidence="7" id="KW-1185">Reference proteome</keyword>
<dbReference type="InterPro" id="IPR028974">
    <property type="entry name" value="TSP_type-3_rpt"/>
</dbReference>
<feature type="domain" description="FlgD/Vpr Ig-like" evidence="5">
    <location>
        <begin position="1186"/>
        <end position="1261"/>
    </location>
</feature>
<dbReference type="RefSeq" id="WP_105935702.1">
    <property type="nucleotide sequence ID" value="NZ_PVNP01000190.1"/>
</dbReference>
<dbReference type="Gene3D" id="2.120.10.10">
    <property type="match status" value="1"/>
</dbReference>
<dbReference type="FunFam" id="4.10.1080.10:FF:000001">
    <property type="entry name" value="Thrombospondin 3"/>
    <property type="match status" value="1"/>
</dbReference>
<dbReference type="CDD" id="cd15482">
    <property type="entry name" value="Sialidase_non-viral"/>
    <property type="match status" value="1"/>
</dbReference>
<evidence type="ECO:0000256" key="3">
    <source>
        <dbReference type="SAM" id="MobiDB-lite"/>
    </source>
</evidence>
<keyword evidence="1 4" id="KW-0732">Signal</keyword>
<feature type="chain" id="PRO_5015603529" description="FlgD/Vpr Ig-like domain-containing protein" evidence="4">
    <location>
        <begin position="21"/>
        <end position="1285"/>
    </location>
</feature>
<dbReference type="Gene3D" id="2.60.40.4070">
    <property type="match status" value="2"/>
</dbReference>
<evidence type="ECO:0000256" key="1">
    <source>
        <dbReference type="ARBA" id="ARBA00022729"/>
    </source>
</evidence>
<comment type="caution">
    <text evidence="6">The sequence shown here is derived from an EMBL/GenBank/DDBJ whole genome shotgun (WGS) entry which is preliminary data.</text>
</comment>
<dbReference type="InterPro" id="IPR017897">
    <property type="entry name" value="Thrombospondin_3_rpt"/>
</dbReference>
<evidence type="ECO:0000256" key="2">
    <source>
        <dbReference type="ARBA" id="ARBA00022837"/>
    </source>
</evidence>
<evidence type="ECO:0000259" key="5">
    <source>
        <dbReference type="Pfam" id="PF13860"/>
    </source>
</evidence>
<evidence type="ECO:0000256" key="4">
    <source>
        <dbReference type="SAM" id="SignalP"/>
    </source>
</evidence>
<dbReference type="InterPro" id="IPR036278">
    <property type="entry name" value="Sialidase_sf"/>
</dbReference>
<dbReference type="PROSITE" id="PS51257">
    <property type="entry name" value="PROKAR_LIPOPROTEIN"/>
    <property type="match status" value="1"/>
</dbReference>
<name>A0A2S9V751_9ALTE</name>
<dbReference type="InterPro" id="IPR003367">
    <property type="entry name" value="Thrombospondin_3-like_rpt"/>
</dbReference>
<dbReference type="PANTHER" id="PTHR10199">
    <property type="entry name" value="THROMBOSPONDIN"/>
    <property type="match status" value="1"/>
</dbReference>
<dbReference type="InterPro" id="IPR025965">
    <property type="entry name" value="FlgD/Vpr_Ig-like"/>
</dbReference>
<dbReference type="Pfam" id="PF13860">
    <property type="entry name" value="FlgD_ig"/>
    <property type="match status" value="2"/>
</dbReference>
<dbReference type="Gene3D" id="4.10.1080.10">
    <property type="entry name" value="TSP type-3 repeat"/>
    <property type="match status" value="8"/>
</dbReference>
<dbReference type="OrthoDB" id="6197493at2"/>
<proteinExistence type="predicted"/>
<dbReference type="EMBL" id="PVNP01000190">
    <property type="protein sequence ID" value="PRO72258.1"/>
    <property type="molecule type" value="Genomic_DNA"/>
</dbReference>
<sequence length="1285" mass="138038">MSVKVFSVLLMLVICTGFLAGCGEGNSVEDTEENRCSALVNPNAGDQDGDGIINQCDTDNDNDTIDDEVDNCPLLANTDQMDTNGDGLGDACDADGDGIESTEDNCPATFNPEQLDGNGDAIGDACDEDSDGIRSIDDNCPAVTNLDQYDSNSDGVGDACDADGDGIDAFIDNCADVANPDQLDTDNNRRGDACQDTDDDGILDTIDNCDFIQNPDQIDSNNDGVGDMCDADQDGIDNSVDNCPGIANTEQTDSNNDGAGDACDDDEDGVPAIQDNCPTVANSDQFDSNFDGVGDACDVDGDGIDGDLDNCPDVANPSQADADNNRRGDACQDIDDDGVIDIIDNCPILSNPNQTDTNLDGVGDVCDTDSDGISNELDVCPGVYDPEQLDSNGDGLGDLCEDDGDGVNSLFDNCPSTYNPEQLDDNADGVGDACDIDRDGVEDVADNCPSIANPLQENSDDTFQGDACQDSDEDGILDNFDNCQFFANPDQLDSNGDGVGDFCDRDGDSLSADIDNCPFISNPDQADSNGDGIGDVCDVDNDSIVDRNDNCPTVSNPEQVDEDENGVGDACDTGFIAPSVAFFNPINISETPGLTLRPAITFDNNGYYHVVWDDNTGSNSGTEIYYSAVKIEGFEKQAIQQISNSQTDLIGLGQRADIAAAPDGSLHVVWQEAKEVFSDIYYLILDYNEELGEFGISESRNNGATGINPETNLSNSEKPSNEPSIAIDEEGTIFVVWSSATELNIIRSVDNGETFTDPVQLAVNTIVEPAISISRVGKIELTWSTFNDVFYSSSSDNGETFSTPRSVYSSDNTVQRPDIQSDGDTIYLIWDEEKTINPVSGKLLDAELWMVKSQDGGATFSSPQNMSNNDGISIYASMALGPTGDLLLAWSDTTTGNYETVYSVSKDNGVTFSDPLVISASDYGSLVVDTAVDDNNNYIVGWDDNRYDSFEIALAYGTEGLPLVVDTTELPEFYDKYRDSYIQVGAVFSESLISDIDILTENGGGIFRSSSLGASHNFEWDGTNQAGEYVEDGRYQYRITAYTSDRQPIVRSGEIRVYEEGSTERLPAIDYFEPAREAFSPNGDGRTDVGIADVEFNQRLTWELSLSDSENNLILTEGGYSRTGTVIWDGIEYIDSEGHPIHYPDGLYTFNLFAESDDGASISDSVDVLIDTVPVEVQNLEITDVNLTDGTPGSIAFSITESAVVTIYIYDQEGFTTVNELVRTQLGGGYDGVEGAQDVYYEWDGTTANGTQLPAGTYTLRIWCRDFGANPAGEYPFIRDIQILE</sequence>
<evidence type="ECO:0000313" key="7">
    <source>
        <dbReference type="Proteomes" id="UP000238949"/>
    </source>
</evidence>
<dbReference type="PANTHER" id="PTHR10199:SF100">
    <property type="entry name" value="THROMBOSPONDIN, ISOFORM A"/>
    <property type="match status" value="1"/>
</dbReference>
<dbReference type="PROSITE" id="PS51234">
    <property type="entry name" value="TSP3"/>
    <property type="match status" value="4"/>
</dbReference>